<geneLocation type="plasmid" evidence="2 3">
    <name>pSTA7437.01</name>
</geneLocation>
<dbReference type="KEGG" id="scs:Sta7437_4780"/>
<sequence>MNKQVFEMTDTSSSQSYVTGTNKLVKKAVGMVAMFSVCLLVCHSLGLIHQALSYFSP</sequence>
<gene>
    <name evidence="2" type="ordered locus">Sta7437_4780</name>
</gene>
<keyword evidence="2" id="KW-0614">Plasmid</keyword>
<keyword evidence="3" id="KW-1185">Reference proteome</keyword>
<evidence type="ECO:0000313" key="2">
    <source>
        <dbReference type="EMBL" id="AFZ38218.1"/>
    </source>
</evidence>
<organism evidence="2 3">
    <name type="scientific">Stanieria cyanosphaera (strain ATCC 29371 / PCC 7437)</name>
    <dbReference type="NCBI Taxonomy" id="111780"/>
    <lineage>
        <taxon>Bacteria</taxon>
        <taxon>Bacillati</taxon>
        <taxon>Cyanobacteriota</taxon>
        <taxon>Cyanophyceae</taxon>
        <taxon>Pleurocapsales</taxon>
        <taxon>Dermocarpellaceae</taxon>
        <taxon>Stanieria</taxon>
    </lineage>
</organism>
<proteinExistence type="predicted"/>
<evidence type="ECO:0000256" key="1">
    <source>
        <dbReference type="SAM" id="Phobius"/>
    </source>
</evidence>
<feature type="transmembrane region" description="Helical" evidence="1">
    <location>
        <begin position="28"/>
        <end position="48"/>
    </location>
</feature>
<name>K9Y0E9_STAC7</name>
<evidence type="ECO:0000313" key="3">
    <source>
        <dbReference type="Proteomes" id="UP000010473"/>
    </source>
</evidence>
<dbReference type="HOGENOM" id="CLU_2994487_0_0_3"/>
<dbReference type="Proteomes" id="UP000010473">
    <property type="component" value="Plasmid pSTA7437.01"/>
</dbReference>
<reference evidence="3" key="1">
    <citation type="journal article" date="2013" name="Proc. Natl. Acad. Sci. U.S.A.">
        <title>Improving the coverage of the cyanobacterial phylum using diversity-driven genome sequencing.</title>
        <authorList>
            <person name="Shih P.M."/>
            <person name="Wu D."/>
            <person name="Latifi A."/>
            <person name="Axen S.D."/>
            <person name="Fewer D.P."/>
            <person name="Talla E."/>
            <person name="Calteau A."/>
            <person name="Cai F."/>
            <person name="Tandeau de Marsac N."/>
            <person name="Rippka R."/>
            <person name="Herdman M."/>
            <person name="Sivonen K."/>
            <person name="Coursin T."/>
            <person name="Laurent T."/>
            <person name="Goodwin L."/>
            <person name="Nolan M."/>
            <person name="Davenport K.W."/>
            <person name="Han C.S."/>
            <person name="Rubin E.M."/>
            <person name="Eisen J.A."/>
            <person name="Woyke T."/>
            <person name="Gugger M."/>
            <person name="Kerfeld C.A."/>
        </authorList>
    </citation>
    <scope>NUCLEOTIDE SEQUENCE [LARGE SCALE GENOMIC DNA]</scope>
    <source>
        <strain evidence="3">ATCC 29371 / PCC 7437</strain>
        <plasmid evidence="3">Plasmid pSTA7437.01</plasmid>
    </source>
</reference>
<dbReference type="AlphaFoldDB" id="K9Y0E9"/>
<accession>K9Y0E9</accession>
<keyword evidence="1" id="KW-1133">Transmembrane helix</keyword>
<dbReference type="EMBL" id="CP003654">
    <property type="protein sequence ID" value="AFZ38218.1"/>
    <property type="molecule type" value="Genomic_DNA"/>
</dbReference>
<keyword evidence="1" id="KW-0812">Transmembrane</keyword>
<keyword evidence="1" id="KW-0472">Membrane</keyword>
<dbReference type="RefSeq" id="WP_015212121.1">
    <property type="nucleotide sequence ID" value="NC_019765.1"/>
</dbReference>
<protein>
    <submittedName>
        <fullName evidence="2">Uncharacterized protein</fullName>
    </submittedName>
</protein>